<dbReference type="Proteomes" id="UP000520770">
    <property type="component" value="Unassembled WGS sequence"/>
</dbReference>
<organism evidence="3 6">
    <name type="scientific">Aliirhizobium cellulosilyticum</name>
    <dbReference type="NCBI Taxonomy" id="393664"/>
    <lineage>
        <taxon>Bacteria</taxon>
        <taxon>Pseudomonadati</taxon>
        <taxon>Pseudomonadota</taxon>
        <taxon>Alphaproteobacteria</taxon>
        <taxon>Hyphomicrobiales</taxon>
        <taxon>Rhizobiaceae</taxon>
        <taxon>Aliirhizobium</taxon>
    </lineage>
</organism>
<reference evidence="4 5" key="1">
    <citation type="submission" date="2020-08" db="EMBL/GenBank/DDBJ databases">
        <title>Genomic Encyclopedia of Type Strains, Phase IV (KMG-V): Genome sequencing to study the core and pangenomes of soil and plant-associated prokaryotes.</title>
        <authorList>
            <person name="Whitman W."/>
        </authorList>
    </citation>
    <scope>NUCLEOTIDE SEQUENCE [LARGE SCALE GENOMIC DNA]</scope>
    <source>
        <strain evidence="2 5">SEMIA 444</strain>
        <strain evidence="1 4">SEMIA 448</strain>
        <strain evidence="3 6">SEMIA 452</strain>
    </source>
</reference>
<name>A0A7W6UZ01_9HYPH</name>
<proteinExistence type="predicted"/>
<dbReference type="RefSeq" id="WP_246435909.1">
    <property type="nucleotide sequence ID" value="NZ_JACIGW010000002.1"/>
</dbReference>
<evidence type="ECO:0008006" key="7">
    <source>
        <dbReference type="Google" id="ProtNLM"/>
    </source>
</evidence>
<evidence type="ECO:0000313" key="4">
    <source>
        <dbReference type="Proteomes" id="UP000520770"/>
    </source>
</evidence>
<evidence type="ECO:0000313" key="5">
    <source>
        <dbReference type="Proteomes" id="UP000524535"/>
    </source>
</evidence>
<dbReference type="AlphaFoldDB" id="A0A7W6UZ01"/>
<dbReference type="EMBL" id="JACIHM010000002">
    <property type="protein sequence ID" value="MBB4446026.1"/>
    <property type="molecule type" value="Genomic_DNA"/>
</dbReference>
<dbReference type="Proteomes" id="UP000524535">
    <property type="component" value="Unassembled WGS sequence"/>
</dbReference>
<accession>A0A7W6UZ01</accession>
<dbReference type="EMBL" id="JACIGY010000002">
    <property type="protein sequence ID" value="MBB4411337.1"/>
    <property type="molecule type" value="Genomic_DNA"/>
</dbReference>
<evidence type="ECO:0000313" key="3">
    <source>
        <dbReference type="EMBL" id="MBB4446026.1"/>
    </source>
</evidence>
<dbReference type="EMBL" id="JACIGW010000002">
    <property type="protein sequence ID" value="MBB4348100.1"/>
    <property type="molecule type" value="Genomic_DNA"/>
</dbReference>
<gene>
    <name evidence="2" type="ORF">GGE31_001842</name>
    <name evidence="1" type="ORF">GGE33_001842</name>
    <name evidence="3" type="ORF">GGE35_001842</name>
</gene>
<protein>
    <recommendedName>
        <fullName evidence="7">PilZ domain-containing protein</fullName>
    </recommendedName>
</protein>
<comment type="caution">
    <text evidence="3">The sequence shown here is derived from an EMBL/GenBank/DDBJ whole genome shotgun (WGS) entry which is preliminary data.</text>
</comment>
<evidence type="ECO:0000313" key="2">
    <source>
        <dbReference type="EMBL" id="MBB4411337.1"/>
    </source>
</evidence>
<evidence type="ECO:0000313" key="6">
    <source>
        <dbReference type="Proteomes" id="UP000576087"/>
    </source>
</evidence>
<sequence>MAPLMDGTNTQEPAGLRRVFEKFTIDRPGKIVLVEHHLSTKTSIRCLIRTISLQGAELEVTPHIPVPSHFFLAILGIRDEIGCTVMAREEEKVTVGFNMLINPEFLHHVIRLSFETSH</sequence>
<evidence type="ECO:0000313" key="1">
    <source>
        <dbReference type="EMBL" id="MBB4348100.1"/>
    </source>
</evidence>
<keyword evidence="5" id="KW-1185">Reference proteome</keyword>
<dbReference type="Proteomes" id="UP000576087">
    <property type="component" value="Unassembled WGS sequence"/>
</dbReference>